<feature type="active site" description="Nucleophile" evidence="6">
    <location>
        <position position="464"/>
    </location>
</feature>
<feature type="binding site" evidence="7">
    <location>
        <position position="530"/>
    </location>
    <ligand>
        <name>substrate</name>
    </ligand>
</feature>
<feature type="domain" description="Glycosyl hydrolase family 36 C-terminal" evidence="8">
    <location>
        <begin position="634"/>
        <end position="718"/>
    </location>
</feature>
<dbReference type="Pfam" id="PF02065">
    <property type="entry name" value="Melibiase"/>
    <property type="match status" value="1"/>
</dbReference>
<evidence type="ECO:0000313" key="10">
    <source>
        <dbReference type="EMBL" id="AJT42808.1"/>
    </source>
</evidence>
<keyword evidence="4 5" id="KW-0326">Glycosidase</keyword>
<dbReference type="Pfam" id="PF16874">
    <property type="entry name" value="Glyco_hydro_36C"/>
    <property type="match status" value="1"/>
</dbReference>
<dbReference type="InterPro" id="IPR013785">
    <property type="entry name" value="Aldolase_TIM"/>
</dbReference>
<feature type="binding site" evidence="7">
    <location>
        <begin position="462"/>
        <end position="466"/>
    </location>
    <ligand>
        <name>substrate</name>
    </ligand>
</feature>
<evidence type="ECO:0000259" key="9">
    <source>
        <dbReference type="Pfam" id="PF16875"/>
    </source>
</evidence>
<dbReference type="Gene3D" id="2.70.98.60">
    <property type="entry name" value="alpha-galactosidase from lactobacil brevis"/>
    <property type="match status" value="1"/>
</dbReference>
<dbReference type="PIRSF" id="PIRSF005536">
    <property type="entry name" value="Agal"/>
    <property type="match status" value="1"/>
</dbReference>
<dbReference type="PRINTS" id="PR00743">
    <property type="entry name" value="GLHYDRLASE36"/>
</dbReference>
<reference evidence="10 11" key="1">
    <citation type="journal article" date="2015" name="Genome Announc.">
        <title>Complete Genome Sequencing of Protease-Producing Novel Arthrobacter sp. Strain IHBB 11108 Using PacBio Single-Molecule Real-Time Sequencing Technology.</title>
        <authorList>
            <person name="Kiran S."/>
            <person name="Swarnkar M.K."/>
            <person name="Pal M."/>
            <person name="Thakur R."/>
            <person name="Tewari R."/>
            <person name="Singh A.K."/>
            <person name="Gulati A."/>
        </authorList>
    </citation>
    <scope>NUCLEOTIDE SEQUENCE [LARGE SCALE GENOMIC DNA]</scope>
    <source>
        <strain evidence="10 11">IHBB 11108</strain>
    </source>
</reference>
<feature type="binding site" evidence="7">
    <location>
        <position position="508"/>
    </location>
    <ligand>
        <name>substrate</name>
    </ligand>
</feature>
<dbReference type="GO" id="GO:0004557">
    <property type="term" value="F:alpha-galactosidase activity"/>
    <property type="evidence" value="ECO:0007669"/>
    <property type="project" value="UniProtKB-UniRule"/>
</dbReference>
<comment type="similarity">
    <text evidence="5">Belongs to the glycosyl hydrolase.</text>
</comment>
<dbReference type="InterPro" id="IPR013780">
    <property type="entry name" value="Glyco_hydro_b"/>
</dbReference>
<keyword evidence="11" id="KW-1185">Reference proteome</keyword>
<dbReference type="PATRIC" id="fig|1618207.4.peg.475"/>
<sequence>MKHPTNALISLQAAQVALVLDCREGRLPEVVHWGEALGALSDQELLALAEANISPVVSNMVDLPVRVAILPAHSAGWLGRPGLSGSRDGTAWSPQFTVSALQLDGHAVEGLPEPQGPVVLQGQRLIVQASDPAAQLGLRLEIEMTDSGLLRARAELQNQSTQPYQLDELNFAFPVPLAAQELLDFAGHWGKERVPQRSRMTVGSHLREGRKGRTGSDAATLLCLGKQGFCFQQGEVWSVHLGFSGNHRHYAERTFHGVQLLGAGELLLPGEVRLTQGQSYQSPWVYASYGQGLDEVAAKFHRFLRELPGRASKPRPATLNVWEAVYFDHDLERLLGLAETAAHIGVERFVLDDGWFLGRRDDRAGLGDWYVDPAVWPNGLAPLVGRVGELGMEFGLWFEPEMVNLDSELARRHPEWVMATGDRLPVESRHQQVLNLAIPEAYEFIRDRMVELLTEYSISYIKWDHNRDLVDAGRQPSGVPSVHEQTLATYRLMDELKARFPELEIESCSSGGARVDLGVLERTDRVWASDCIDPLERQHIDRWTGQLIPPELIGSHVASTRSHTTGRRHDLSFRAGTALFGHFGIEWDLNAASAEELAELADWIRLYQQERPLLHSGKVVRVDHADPSLLIRGVVSADQRQGLFQLAYLSRSEFAPRGRFQLAGLDPEARYQVRLLAPGDKPHGLVAPHWLTQLSAAASDDTQYSGAALQKVGLQLPEASPEQIVLLKLSAL</sequence>
<dbReference type="InterPro" id="IPR000111">
    <property type="entry name" value="Glyco_hydro_27/36_CS"/>
</dbReference>
<feature type="binding site" evidence="7">
    <location>
        <position position="429"/>
    </location>
    <ligand>
        <name>substrate</name>
    </ligand>
</feature>
<dbReference type="FunFam" id="3.20.20.70:FF:000118">
    <property type="entry name" value="Alpha-galactosidase"/>
    <property type="match status" value="1"/>
</dbReference>
<evidence type="ECO:0000256" key="7">
    <source>
        <dbReference type="PIRSR" id="PIRSR005536-2"/>
    </source>
</evidence>
<feature type="binding site" evidence="7">
    <location>
        <begin position="352"/>
        <end position="353"/>
    </location>
    <ligand>
        <name>substrate</name>
    </ligand>
</feature>
<dbReference type="InterPro" id="IPR002252">
    <property type="entry name" value="Glyco_hydro_36"/>
</dbReference>
<dbReference type="KEGG" id="ari:UM93_02325"/>
<comment type="catalytic activity">
    <reaction evidence="1 5">
        <text>Hydrolysis of terminal, non-reducing alpha-D-galactose residues in alpha-D-galactosides, including galactose oligosaccharides, galactomannans and galactolipids.</text>
        <dbReference type="EC" id="3.2.1.22"/>
    </reaction>
</comment>
<dbReference type="PANTHER" id="PTHR43053:SF3">
    <property type="entry name" value="ALPHA-GALACTOSIDASE C-RELATED"/>
    <property type="match status" value="1"/>
</dbReference>
<evidence type="ECO:0000256" key="6">
    <source>
        <dbReference type="PIRSR" id="PIRSR005536-1"/>
    </source>
</evidence>
<feature type="binding site" evidence="7">
    <location>
        <position position="189"/>
    </location>
    <ligand>
        <name>substrate</name>
    </ligand>
</feature>
<dbReference type="InterPro" id="IPR017853">
    <property type="entry name" value="GH"/>
</dbReference>
<dbReference type="CDD" id="cd14791">
    <property type="entry name" value="GH36"/>
    <property type="match status" value="1"/>
</dbReference>
<gene>
    <name evidence="10" type="ORF">UM93_02325</name>
</gene>
<evidence type="ECO:0000259" key="8">
    <source>
        <dbReference type="Pfam" id="PF16874"/>
    </source>
</evidence>
<name>A0A0D4C2H6_9MICC</name>
<dbReference type="InterPro" id="IPR031704">
    <property type="entry name" value="Glyco_hydro_36_N"/>
</dbReference>
<evidence type="ECO:0000256" key="5">
    <source>
        <dbReference type="PIRNR" id="PIRNR005536"/>
    </source>
</evidence>
<accession>A0A0D4C2H6</accession>
<dbReference type="PANTHER" id="PTHR43053">
    <property type="entry name" value="GLYCOSIDASE FAMILY 31"/>
    <property type="match status" value="1"/>
</dbReference>
<dbReference type="EMBL" id="CP011005">
    <property type="protein sequence ID" value="AJT42808.1"/>
    <property type="molecule type" value="Genomic_DNA"/>
</dbReference>
<dbReference type="Pfam" id="PF16875">
    <property type="entry name" value="Glyco_hydro_36N"/>
    <property type="match status" value="1"/>
</dbReference>
<evidence type="ECO:0000256" key="2">
    <source>
        <dbReference type="ARBA" id="ARBA00012755"/>
    </source>
</evidence>
<evidence type="ECO:0000256" key="3">
    <source>
        <dbReference type="ARBA" id="ARBA00022801"/>
    </source>
</evidence>
<dbReference type="EC" id="3.2.1.22" evidence="2 5"/>
<feature type="domain" description="Glycosyl hydrolase family 36 N-terminal" evidence="9">
    <location>
        <begin position="27"/>
        <end position="274"/>
    </location>
</feature>
<dbReference type="SUPFAM" id="SSF51445">
    <property type="entry name" value="(Trans)glycosidases"/>
    <property type="match status" value="1"/>
</dbReference>
<dbReference type="InterPro" id="IPR031705">
    <property type="entry name" value="Glyco_hydro_36_C"/>
</dbReference>
<evidence type="ECO:0000256" key="1">
    <source>
        <dbReference type="ARBA" id="ARBA00001255"/>
    </source>
</evidence>
<protein>
    <recommendedName>
        <fullName evidence="2 5">Alpha-galactosidase</fullName>
        <ecNumber evidence="2 5">3.2.1.22</ecNumber>
    </recommendedName>
</protein>
<keyword evidence="3 5" id="KW-0378">Hydrolase</keyword>
<proteinExistence type="inferred from homology"/>
<dbReference type="Gene3D" id="2.60.40.1180">
    <property type="entry name" value="Golgi alpha-mannosidase II"/>
    <property type="match status" value="1"/>
</dbReference>
<feature type="active site" description="Proton donor" evidence="6">
    <location>
        <position position="530"/>
    </location>
</feature>
<dbReference type="Gene3D" id="3.20.20.70">
    <property type="entry name" value="Aldolase class I"/>
    <property type="match status" value="1"/>
</dbReference>
<dbReference type="AlphaFoldDB" id="A0A0D4C2H6"/>
<dbReference type="InterPro" id="IPR038417">
    <property type="entry name" value="Alpga-gal_N_sf"/>
</dbReference>
<dbReference type="STRING" id="1618207.UM93_02325"/>
<evidence type="ECO:0000256" key="4">
    <source>
        <dbReference type="ARBA" id="ARBA00023295"/>
    </source>
</evidence>
<dbReference type="Proteomes" id="UP000061839">
    <property type="component" value="Chromosome"/>
</dbReference>
<dbReference type="HOGENOM" id="CLU_009640_3_1_11"/>
<dbReference type="GO" id="GO:0016052">
    <property type="term" value="P:carbohydrate catabolic process"/>
    <property type="evidence" value="ECO:0007669"/>
    <property type="project" value="InterPro"/>
</dbReference>
<evidence type="ECO:0000313" key="11">
    <source>
        <dbReference type="Proteomes" id="UP000061839"/>
    </source>
</evidence>
<dbReference type="PROSITE" id="PS00512">
    <property type="entry name" value="ALPHA_GALACTOSIDASE"/>
    <property type="match status" value="1"/>
</dbReference>
<dbReference type="InterPro" id="IPR050985">
    <property type="entry name" value="Alpha-glycosidase_related"/>
</dbReference>
<organism evidence="10 11">
    <name type="scientific">Psychromicrobium lacuslunae</name>
    <dbReference type="NCBI Taxonomy" id="1618207"/>
    <lineage>
        <taxon>Bacteria</taxon>
        <taxon>Bacillati</taxon>
        <taxon>Actinomycetota</taxon>
        <taxon>Actinomycetes</taxon>
        <taxon>Micrococcales</taxon>
        <taxon>Micrococcaceae</taxon>
        <taxon>Psychromicrobium</taxon>
    </lineage>
</organism>